<gene>
    <name evidence="2" type="ORF">CEP54_000093</name>
</gene>
<reference evidence="2 3" key="1">
    <citation type="submission" date="2017-06" db="EMBL/GenBank/DDBJ databases">
        <title>Comparative genomic analysis of Ambrosia Fusariam Clade fungi.</title>
        <authorList>
            <person name="Stajich J.E."/>
            <person name="Carrillo J."/>
            <person name="Kijimoto T."/>
            <person name="Eskalen A."/>
            <person name="O'Donnell K."/>
            <person name="Kasson M."/>
        </authorList>
    </citation>
    <scope>NUCLEOTIDE SEQUENCE [LARGE SCALE GENOMIC DNA]</scope>
    <source>
        <strain evidence="2 3">NRRL62584</strain>
    </source>
</reference>
<dbReference type="EMBL" id="NKCI01000001">
    <property type="protein sequence ID" value="RSL73730.1"/>
    <property type="molecule type" value="Genomic_DNA"/>
</dbReference>
<feature type="region of interest" description="Disordered" evidence="1">
    <location>
        <begin position="1"/>
        <end position="23"/>
    </location>
</feature>
<name>A0A428R870_9HYPO</name>
<evidence type="ECO:0000313" key="3">
    <source>
        <dbReference type="Proteomes" id="UP000288168"/>
    </source>
</evidence>
<dbReference type="Proteomes" id="UP000288168">
    <property type="component" value="Unassembled WGS sequence"/>
</dbReference>
<dbReference type="AlphaFoldDB" id="A0A428R870"/>
<proteinExistence type="predicted"/>
<keyword evidence="3" id="KW-1185">Reference proteome</keyword>
<organism evidence="2 3">
    <name type="scientific">Fusarium duplospermum</name>
    <dbReference type="NCBI Taxonomy" id="1325734"/>
    <lineage>
        <taxon>Eukaryota</taxon>
        <taxon>Fungi</taxon>
        <taxon>Dikarya</taxon>
        <taxon>Ascomycota</taxon>
        <taxon>Pezizomycotina</taxon>
        <taxon>Sordariomycetes</taxon>
        <taxon>Hypocreomycetidae</taxon>
        <taxon>Hypocreales</taxon>
        <taxon>Nectriaceae</taxon>
        <taxon>Fusarium</taxon>
        <taxon>Fusarium solani species complex</taxon>
    </lineage>
</organism>
<sequence length="83" mass="9647">MMLDHDTSTCKKSRTEGHTVKKRYSPVQGIEPWAPRNYSLRTKEYNIHFPIGSKKIRSPVQGIEPWAPRFKMISQLKDESAKC</sequence>
<comment type="caution">
    <text evidence="2">The sequence shown here is derived from an EMBL/GenBank/DDBJ whole genome shotgun (WGS) entry which is preliminary data.</text>
</comment>
<evidence type="ECO:0000313" key="2">
    <source>
        <dbReference type="EMBL" id="RSL73730.1"/>
    </source>
</evidence>
<protein>
    <submittedName>
        <fullName evidence="2">Uncharacterized protein</fullName>
    </submittedName>
</protein>
<feature type="compositionally biased region" description="Basic and acidic residues" evidence="1">
    <location>
        <begin position="1"/>
        <end position="19"/>
    </location>
</feature>
<evidence type="ECO:0000256" key="1">
    <source>
        <dbReference type="SAM" id="MobiDB-lite"/>
    </source>
</evidence>
<accession>A0A428R870</accession>